<evidence type="ECO:0000259" key="4">
    <source>
        <dbReference type="PROSITE" id="PS50022"/>
    </source>
</evidence>
<proteinExistence type="predicted"/>
<accession>A0ABP0FXN1</accession>
<dbReference type="Gene3D" id="2.60.120.260">
    <property type="entry name" value="Galactose-binding domain-like"/>
    <property type="match status" value="1"/>
</dbReference>
<dbReference type="SMART" id="SM00231">
    <property type="entry name" value="FA58C"/>
    <property type="match status" value="1"/>
</dbReference>
<dbReference type="PROSITE" id="PS50022">
    <property type="entry name" value="FA58C_3"/>
    <property type="match status" value="1"/>
</dbReference>
<evidence type="ECO:0000256" key="1">
    <source>
        <dbReference type="SAM" id="Coils"/>
    </source>
</evidence>
<organism evidence="5 6">
    <name type="scientific">Clavelina lepadiformis</name>
    <name type="common">Light-bulb sea squirt</name>
    <name type="synonym">Ascidia lepadiformis</name>
    <dbReference type="NCBI Taxonomy" id="159417"/>
    <lineage>
        <taxon>Eukaryota</taxon>
        <taxon>Metazoa</taxon>
        <taxon>Chordata</taxon>
        <taxon>Tunicata</taxon>
        <taxon>Ascidiacea</taxon>
        <taxon>Aplousobranchia</taxon>
        <taxon>Clavelinidae</taxon>
        <taxon>Clavelina</taxon>
    </lineage>
</organism>
<feature type="region of interest" description="Disordered" evidence="2">
    <location>
        <begin position="43"/>
        <end position="76"/>
    </location>
</feature>
<feature type="signal peptide" evidence="3">
    <location>
        <begin position="1"/>
        <end position="27"/>
    </location>
</feature>
<dbReference type="InterPro" id="IPR008979">
    <property type="entry name" value="Galactose-bd-like_sf"/>
</dbReference>
<sequence length="265" mass="30021">MPLILSIIRYCRLLSFIVPLTMITVDAQNNQVCLNLPQQAVPSSESLEMRGRDGKRGPQGASGPQGTTGLPGPPGTCQCDLSEVENLKLKIRTLERNFRNMNFQWTTFYNNIDRVAVCPLGLTNGKIPNSDISSSTNWPDHEPYRGRLDAGGNNAWVPRRDVRNHPGQWIQVDLKMPTYLTAVVTQGRPNYDEWLTSFKISYGNSTNALRIVKDRNGNDLIFRGNSDRNTHVINDFPIGIFARYIRLITHTYHQQTSLRLEYLTC</sequence>
<keyword evidence="3" id="KW-0732">Signal</keyword>
<feature type="chain" id="PRO_5045828023" description="F5/8 type C domain-containing protein" evidence="3">
    <location>
        <begin position="28"/>
        <end position="265"/>
    </location>
</feature>
<dbReference type="Gene3D" id="1.20.5.320">
    <property type="entry name" value="6-Phosphogluconate Dehydrogenase, domain 3"/>
    <property type="match status" value="1"/>
</dbReference>
<comment type="caution">
    <text evidence="5">The sequence shown here is derived from an EMBL/GenBank/DDBJ whole genome shotgun (WGS) entry which is preliminary data.</text>
</comment>
<dbReference type="PANTHER" id="PTHR24543">
    <property type="entry name" value="MULTICOPPER OXIDASE-RELATED"/>
    <property type="match status" value="1"/>
</dbReference>
<evidence type="ECO:0000256" key="2">
    <source>
        <dbReference type="SAM" id="MobiDB-lite"/>
    </source>
</evidence>
<evidence type="ECO:0000256" key="3">
    <source>
        <dbReference type="SAM" id="SignalP"/>
    </source>
</evidence>
<feature type="domain" description="F5/8 type C" evidence="4">
    <location>
        <begin position="115"/>
        <end position="265"/>
    </location>
</feature>
<dbReference type="PROSITE" id="PS01285">
    <property type="entry name" value="FA58C_1"/>
    <property type="match status" value="1"/>
</dbReference>
<dbReference type="InterPro" id="IPR000421">
    <property type="entry name" value="FA58C"/>
</dbReference>
<dbReference type="SUPFAM" id="SSF49785">
    <property type="entry name" value="Galactose-binding domain-like"/>
    <property type="match status" value="1"/>
</dbReference>
<dbReference type="PANTHER" id="PTHR24543:SF325">
    <property type="entry name" value="F5_8 TYPE C DOMAIN-CONTAINING PROTEIN"/>
    <property type="match status" value="1"/>
</dbReference>
<dbReference type="CDD" id="cd00057">
    <property type="entry name" value="FA58C"/>
    <property type="match status" value="1"/>
</dbReference>
<feature type="compositionally biased region" description="Basic and acidic residues" evidence="2">
    <location>
        <begin position="47"/>
        <end position="56"/>
    </location>
</feature>
<gene>
    <name evidence="5" type="ORF">CVLEPA_LOCUS14945</name>
</gene>
<reference evidence="5 6" key="1">
    <citation type="submission" date="2024-02" db="EMBL/GenBank/DDBJ databases">
        <authorList>
            <person name="Daric V."/>
            <person name="Darras S."/>
        </authorList>
    </citation>
    <scope>NUCLEOTIDE SEQUENCE [LARGE SCALE GENOMIC DNA]</scope>
</reference>
<keyword evidence="1" id="KW-0175">Coiled coil</keyword>
<protein>
    <recommendedName>
        <fullName evidence="4">F5/8 type C domain-containing protein</fullName>
    </recommendedName>
</protein>
<feature type="coiled-coil region" evidence="1">
    <location>
        <begin position="77"/>
        <end position="104"/>
    </location>
</feature>
<evidence type="ECO:0000313" key="5">
    <source>
        <dbReference type="EMBL" id="CAK8683935.1"/>
    </source>
</evidence>
<dbReference type="Pfam" id="PF00754">
    <property type="entry name" value="F5_F8_type_C"/>
    <property type="match status" value="1"/>
</dbReference>
<dbReference type="EMBL" id="CAWYQH010000097">
    <property type="protein sequence ID" value="CAK8683935.1"/>
    <property type="molecule type" value="Genomic_DNA"/>
</dbReference>
<dbReference type="Proteomes" id="UP001642483">
    <property type="component" value="Unassembled WGS sequence"/>
</dbReference>
<name>A0ABP0FXN1_CLALP</name>
<evidence type="ECO:0000313" key="6">
    <source>
        <dbReference type="Proteomes" id="UP001642483"/>
    </source>
</evidence>
<keyword evidence="6" id="KW-1185">Reference proteome</keyword>